<evidence type="ECO:0000313" key="2">
    <source>
        <dbReference type="EMBL" id="TDD22714.1"/>
    </source>
</evidence>
<protein>
    <submittedName>
        <fullName evidence="2">Uncharacterized protein</fullName>
    </submittedName>
</protein>
<evidence type="ECO:0000256" key="1">
    <source>
        <dbReference type="SAM" id="Phobius"/>
    </source>
</evidence>
<feature type="transmembrane region" description="Helical" evidence="1">
    <location>
        <begin position="335"/>
        <end position="354"/>
    </location>
</feature>
<feature type="transmembrane region" description="Helical" evidence="1">
    <location>
        <begin position="280"/>
        <end position="301"/>
    </location>
</feature>
<feature type="transmembrane region" description="Helical" evidence="1">
    <location>
        <begin position="308"/>
        <end position="329"/>
    </location>
</feature>
<feature type="transmembrane region" description="Helical" evidence="1">
    <location>
        <begin position="28"/>
        <end position="47"/>
    </location>
</feature>
<organism evidence="2 3">
    <name type="scientific">Nonomuraea diastatica</name>
    <dbReference type="NCBI Taxonomy" id="1848329"/>
    <lineage>
        <taxon>Bacteria</taxon>
        <taxon>Bacillati</taxon>
        <taxon>Actinomycetota</taxon>
        <taxon>Actinomycetes</taxon>
        <taxon>Streptosporangiales</taxon>
        <taxon>Streptosporangiaceae</taxon>
        <taxon>Nonomuraea</taxon>
    </lineage>
</organism>
<dbReference type="Proteomes" id="UP000294543">
    <property type="component" value="Unassembled WGS sequence"/>
</dbReference>
<keyword evidence="1" id="KW-0472">Membrane</keyword>
<reference evidence="2 3" key="1">
    <citation type="submission" date="2019-03" db="EMBL/GenBank/DDBJ databases">
        <title>Draft genome sequences of novel Actinobacteria.</title>
        <authorList>
            <person name="Sahin N."/>
            <person name="Ay H."/>
            <person name="Saygin H."/>
        </authorList>
    </citation>
    <scope>NUCLEOTIDE SEQUENCE [LARGE SCALE GENOMIC DNA]</scope>
    <source>
        <strain evidence="2 3">KC712</strain>
    </source>
</reference>
<gene>
    <name evidence="2" type="ORF">E1294_11030</name>
</gene>
<feature type="transmembrane region" description="Helical" evidence="1">
    <location>
        <begin position="207"/>
        <end position="228"/>
    </location>
</feature>
<keyword evidence="1" id="KW-1133">Transmembrane helix</keyword>
<name>A0A4R4WY12_9ACTN</name>
<dbReference type="OrthoDB" id="919086at2"/>
<feature type="transmembrane region" description="Helical" evidence="1">
    <location>
        <begin position="109"/>
        <end position="127"/>
    </location>
</feature>
<keyword evidence="3" id="KW-1185">Reference proteome</keyword>
<keyword evidence="1" id="KW-0812">Transmembrane</keyword>
<dbReference type="RefSeq" id="WP_132507479.1">
    <property type="nucleotide sequence ID" value="NZ_SMKP01000023.1"/>
</dbReference>
<proteinExistence type="predicted"/>
<feature type="transmembrane region" description="Helical" evidence="1">
    <location>
        <begin position="180"/>
        <end position="201"/>
    </location>
</feature>
<evidence type="ECO:0000313" key="3">
    <source>
        <dbReference type="Proteomes" id="UP000294543"/>
    </source>
</evidence>
<sequence>MAIRPIVDPPDRTTRNSGVARDVPRREVAGAWFLMLGYTVLLVGMVWDGQWHGDVGPDNFWTAPHLLLYSGTAVIGLTCLIVVLLSTWSRGPATETPSVTVLRTFRAPWPFLVGGLGASANLLYAAADLWWHELYGFDIAVGATPSHFGLGLSIQVEIFAMVMAFAVLRRTRAERWGLALAIGIATIGSTSAFGMASELIFSWLPGIAPRVLGLGAAAALTLSLIVGLTRGWQWPAAAGLVFLVVQGGLALFAPAATRWYADAIDQPMRDYTTGLPQALIGFPVTFPLIALLTGGIVAWAIRRGVSPVWTTALVGALAGINTALFYSVVGMEMNLLATLAAVTVVGAGMGWLGWQCATMLRMFGLRGPAAGGAVTA</sequence>
<comment type="caution">
    <text evidence="2">The sequence shown here is derived from an EMBL/GenBank/DDBJ whole genome shotgun (WGS) entry which is preliminary data.</text>
</comment>
<dbReference type="EMBL" id="SMKP01000023">
    <property type="protein sequence ID" value="TDD22714.1"/>
    <property type="molecule type" value="Genomic_DNA"/>
</dbReference>
<feature type="transmembrane region" description="Helical" evidence="1">
    <location>
        <begin position="147"/>
        <end position="168"/>
    </location>
</feature>
<dbReference type="AlphaFoldDB" id="A0A4R4WY12"/>
<accession>A0A4R4WY12</accession>
<feature type="transmembrane region" description="Helical" evidence="1">
    <location>
        <begin position="240"/>
        <end position="260"/>
    </location>
</feature>
<feature type="transmembrane region" description="Helical" evidence="1">
    <location>
        <begin position="67"/>
        <end position="88"/>
    </location>
</feature>